<evidence type="ECO:0000313" key="3">
    <source>
        <dbReference type="Proteomes" id="UP000243451"/>
    </source>
</evidence>
<evidence type="ECO:0000313" key="2">
    <source>
        <dbReference type="EMBL" id="POB03569.1"/>
    </source>
</evidence>
<feature type="signal peptide" evidence="1">
    <location>
        <begin position="1"/>
        <end position="30"/>
    </location>
</feature>
<dbReference type="Proteomes" id="UP000243451">
    <property type="component" value="Unassembled WGS sequence"/>
</dbReference>
<dbReference type="Gene3D" id="2.40.360.10">
    <property type="entry name" value="YmcC-like"/>
    <property type="match status" value="1"/>
</dbReference>
<comment type="caution">
    <text evidence="2">The sequence shown here is derived from an EMBL/GenBank/DDBJ whole genome shotgun (WGS) entry which is preliminary data.</text>
</comment>
<dbReference type="InterPro" id="IPR023373">
    <property type="entry name" value="YmcC_sf"/>
</dbReference>
<reference evidence="2 3" key="1">
    <citation type="submission" date="2018-01" db="EMBL/GenBank/DDBJ databases">
        <title>Draft genome of the type strain Pseudomonas oceani DSM 100277 isolated from the deep water in Okinawa trough, northwestern Pacific Ocean.</title>
        <authorList>
            <person name="Gomila M."/>
            <person name="Mulet M."/>
            <person name="Garcia-Valdes E."/>
            <person name="Lalucat J."/>
        </authorList>
    </citation>
    <scope>NUCLEOTIDE SEQUENCE [LARGE SCALE GENOMIC DNA]</scope>
    <source>
        <strain evidence="2 3">DSM 100277</strain>
    </source>
</reference>
<accession>A0A2P4EVG0</accession>
<dbReference type="EMBL" id="PPSK01000007">
    <property type="protein sequence ID" value="POB03569.1"/>
    <property type="molecule type" value="Genomic_DNA"/>
</dbReference>
<keyword evidence="3" id="KW-1185">Reference proteome</keyword>
<organism evidence="2 3">
    <name type="scientific">Halopseudomonas oceani</name>
    <dbReference type="NCBI Taxonomy" id="1708783"/>
    <lineage>
        <taxon>Bacteria</taxon>
        <taxon>Pseudomonadati</taxon>
        <taxon>Pseudomonadota</taxon>
        <taxon>Gammaproteobacteria</taxon>
        <taxon>Pseudomonadales</taxon>
        <taxon>Pseudomonadaceae</taxon>
        <taxon>Halopseudomonas</taxon>
    </lineage>
</organism>
<evidence type="ECO:0008006" key="4">
    <source>
        <dbReference type="Google" id="ProtNLM"/>
    </source>
</evidence>
<dbReference type="InterPro" id="IPR021308">
    <property type="entry name" value="GfcB"/>
</dbReference>
<dbReference type="SUPFAM" id="SSF159270">
    <property type="entry name" value="YmcC-like"/>
    <property type="match status" value="1"/>
</dbReference>
<sequence length="223" mass="24411">MKGLTVSPFLRSGLLLLAALPLAACNSLTADSVATFRVLADGKLNRISPEQINNPKADTLFIAAGRAEGLYVAPAGSSGVVQWYGLTEQLETQYGRITQLVGLETDVNAPLNQDDPFVQGLLTVADGTEVVRSVDLPLTYQTGLQQIATYYRGPLEQFTSEPGQPYQRIDEHVRMPDLGFETTNYYWVDPATGRVRRSIQQPAPGMLTMDMLFSYQPAQGEQP</sequence>
<keyword evidence="1" id="KW-0732">Signal</keyword>
<dbReference type="OrthoDB" id="7001949at2"/>
<feature type="chain" id="PRO_5015160265" description="Lipoprotein" evidence="1">
    <location>
        <begin position="31"/>
        <end position="223"/>
    </location>
</feature>
<dbReference type="AlphaFoldDB" id="A0A2P4EVG0"/>
<proteinExistence type="predicted"/>
<evidence type="ECO:0000256" key="1">
    <source>
        <dbReference type="SAM" id="SignalP"/>
    </source>
</evidence>
<dbReference type="Pfam" id="PF11102">
    <property type="entry name" value="YjbF"/>
    <property type="match status" value="1"/>
</dbReference>
<gene>
    <name evidence="2" type="ORF">C1949_09350</name>
</gene>
<name>A0A2P4EVG0_9GAMM</name>
<protein>
    <recommendedName>
        <fullName evidence="4">Lipoprotein</fullName>
    </recommendedName>
</protein>